<proteinExistence type="predicted"/>
<dbReference type="InterPro" id="IPR027417">
    <property type="entry name" value="P-loop_NTPase"/>
</dbReference>
<evidence type="ECO:0000259" key="1">
    <source>
        <dbReference type="Pfam" id="PF01695"/>
    </source>
</evidence>
<dbReference type="SUPFAM" id="SSF52540">
    <property type="entry name" value="P-loop containing nucleoside triphosphate hydrolases"/>
    <property type="match status" value="1"/>
</dbReference>
<accession>X0U6I0</accession>
<gene>
    <name evidence="2" type="ORF">S01H1_43658</name>
</gene>
<dbReference type="CDD" id="cd00009">
    <property type="entry name" value="AAA"/>
    <property type="match status" value="1"/>
</dbReference>
<feature type="domain" description="IstB-like ATP-binding" evidence="1">
    <location>
        <begin position="9"/>
        <end position="205"/>
    </location>
</feature>
<dbReference type="InterPro" id="IPR002611">
    <property type="entry name" value="IstB_ATP-bd"/>
</dbReference>
<dbReference type="PANTHER" id="PTHR30050">
    <property type="entry name" value="CHROMOSOMAL REPLICATION INITIATOR PROTEIN DNAA"/>
    <property type="match status" value="1"/>
</dbReference>
<dbReference type="Pfam" id="PF01695">
    <property type="entry name" value="IstB_IS21"/>
    <property type="match status" value="1"/>
</dbReference>
<dbReference type="EMBL" id="BARS01027821">
    <property type="protein sequence ID" value="GAG01394.1"/>
    <property type="molecule type" value="Genomic_DNA"/>
</dbReference>
<dbReference type="Gene3D" id="3.40.50.300">
    <property type="entry name" value="P-loop containing nucleotide triphosphate hydrolases"/>
    <property type="match status" value="1"/>
</dbReference>
<protein>
    <recommendedName>
        <fullName evidence="1">IstB-like ATP-binding domain-containing protein</fullName>
    </recommendedName>
</protein>
<comment type="caution">
    <text evidence="2">The sequence shown here is derived from an EMBL/GenBank/DDBJ whole genome shotgun (WGS) entry which is preliminary data.</text>
</comment>
<dbReference type="PANTHER" id="PTHR30050:SF4">
    <property type="entry name" value="ATP-BINDING PROTEIN RV3427C IN INSERTION SEQUENCE-RELATED"/>
    <property type="match status" value="1"/>
</dbReference>
<evidence type="ECO:0000313" key="2">
    <source>
        <dbReference type="EMBL" id="GAG01394.1"/>
    </source>
</evidence>
<reference evidence="2" key="1">
    <citation type="journal article" date="2014" name="Front. Microbiol.">
        <title>High frequency of phylogenetically diverse reductive dehalogenase-homologous genes in deep subseafloor sedimentary metagenomes.</title>
        <authorList>
            <person name="Kawai M."/>
            <person name="Futagami T."/>
            <person name="Toyoda A."/>
            <person name="Takaki Y."/>
            <person name="Nishi S."/>
            <person name="Hori S."/>
            <person name="Arai W."/>
            <person name="Tsubouchi T."/>
            <person name="Morono Y."/>
            <person name="Uchiyama I."/>
            <person name="Ito T."/>
            <person name="Fujiyama A."/>
            <person name="Inagaki F."/>
            <person name="Takami H."/>
        </authorList>
    </citation>
    <scope>NUCLEOTIDE SEQUENCE</scope>
    <source>
        <strain evidence="2">Expedition CK06-06</strain>
    </source>
</reference>
<sequence length="207" mass="24142">MREKIRQVLTELRLKGMANVLDQELDRAEKNGSPASEIIYRVLMEEQAYRQERSLHYRLKQARIPWEWTLKTFPFDKQPGVNKAQIRELAHLTFIDRVENIVFIGNPGTGKSGLAIGLLRQALISGYRGRFYNAQDLLDELYASLADRTTPKLINRLCRYDVLVIDELGYLTLKPEQVNAFFKFMGERYGKKSTIITTNLDYSEWYD</sequence>
<feature type="non-terminal residue" evidence="2">
    <location>
        <position position="207"/>
    </location>
</feature>
<name>X0U6I0_9ZZZZ</name>
<dbReference type="GO" id="GO:0005524">
    <property type="term" value="F:ATP binding"/>
    <property type="evidence" value="ECO:0007669"/>
    <property type="project" value="InterPro"/>
</dbReference>
<dbReference type="GO" id="GO:0006260">
    <property type="term" value="P:DNA replication"/>
    <property type="evidence" value="ECO:0007669"/>
    <property type="project" value="TreeGrafter"/>
</dbReference>
<dbReference type="PIRSF" id="PIRSF003073">
    <property type="entry name" value="DNAC_TnpB_IstB"/>
    <property type="match status" value="1"/>
</dbReference>
<dbReference type="InterPro" id="IPR028350">
    <property type="entry name" value="DNAC/IstB-like"/>
</dbReference>
<organism evidence="2">
    <name type="scientific">marine sediment metagenome</name>
    <dbReference type="NCBI Taxonomy" id="412755"/>
    <lineage>
        <taxon>unclassified sequences</taxon>
        <taxon>metagenomes</taxon>
        <taxon>ecological metagenomes</taxon>
    </lineage>
</organism>
<dbReference type="AlphaFoldDB" id="X0U6I0"/>